<dbReference type="GO" id="GO:0004069">
    <property type="term" value="F:L-aspartate:2-oxoglutarate aminotransferase activity"/>
    <property type="evidence" value="ECO:0007669"/>
    <property type="project" value="UniProtKB-ARBA"/>
</dbReference>
<evidence type="ECO:0000256" key="3">
    <source>
        <dbReference type="ARBA" id="ARBA00022576"/>
    </source>
</evidence>
<dbReference type="InterPro" id="IPR004839">
    <property type="entry name" value="Aminotransferase_I/II_large"/>
</dbReference>
<protein>
    <recommendedName>
        <fullName evidence="6">Aminotransferase class I/classII large domain-containing protein</fullName>
    </recommendedName>
</protein>
<evidence type="ECO:0000256" key="5">
    <source>
        <dbReference type="ARBA" id="ARBA00022898"/>
    </source>
</evidence>
<dbReference type="GO" id="GO:0030170">
    <property type="term" value="F:pyridoxal phosphate binding"/>
    <property type="evidence" value="ECO:0007669"/>
    <property type="project" value="InterPro"/>
</dbReference>
<dbReference type="InterPro" id="IPR015424">
    <property type="entry name" value="PyrdxlP-dep_Trfase"/>
</dbReference>
<dbReference type="GO" id="GO:0033854">
    <property type="term" value="F:glutamate-prephenate aminotransferase activity"/>
    <property type="evidence" value="ECO:0007669"/>
    <property type="project" value="UniProtKB-ARBA"/>
</dbReference>
<accession>A0A8J4CKL7</accession>
<evidence type="ECO:0000259" key="6">
    <source>
        <dbReference type="Pfam" id="PF00155"/>
    </source>
</evidence>
<evidence type="ECO:0000313" key="7">
    <source>
        <dbReference type="EMBL" id="GIL81627.1"/>
    </source>
</evidence>
<dbReference type="PANTHER" id="PTHR46383:SF1">
    <property type="entry name" value="ASPARTATE AMINOTRANSFERASE"/>
    <property type="match status" value="1"/>
</dbReference>
<dbReference type="PANTHER" id="PTHR46383">
    <property type="entry name" value="ASPARTATE AMINOTRANSFERASE"/>
    <property type="match status" value="1"/>
</dbReference>
<reference evidence="7" key="1">
    <citation type="journal article" date="2021" name="Proc. Natl. Acad. Sci. U.S.A.">
        <title>Three genomes in the algal genus Volvox reveal the fate of a haploid sex-determining region after a transition to homothallism.</title>
        <authorList>
            <person name="Yamamoto K."/>
            <person name="Hamaji T."/>
            <person name="Kawai-Toyooka H."/>
            <person name="Matsuzaki R."/>
            <person name="Takahashi F."/>
            <person name="Nishimura Y."/>
            <person name="Kawachi M."/>
            <person name="Noguchi H."/>
            <person name="Minakuchi Y."/>
            <person name="Umen J.G."/>
            <person name="Toyoda A."/>
            <person name="Nozaki H."/>
        </authorList>
    </citation>
    <scope>NUCLEOTIDE SEQUENCE</scope>
    <source>
        <strain evidence="8">NIES-3785</strain>
        <strain evidence="7">NIES-3786</strain>
    </source>
</reference>
<dbReference type="OrthoDB" id="2414662at2759"/>
<dbReference type="PROSITE" id="PS00105">
    <property type="entry name" value="AA_TRANSFER_CLASS_1"/>
    <property type="match status" value="1"/>
</dbReference>
<evidence type="ECO:0000256" key="2">
    <source>
        <dbReference type="ARBA" id="ARBA00007441"/>
    </source>
</evidence>
<sequence length="481" mass="50652">MYVLHNPTRVSRPYQGSNGCGGTTCIERLAGASTLHCPTTSTARAFSSGKSVIMALAAAAAPASSVVPVDTTLNPLVASVKPSKTMALTDLATSMKEAGIDVIGLAAGEPDFDTPTPIVEAGVAALRAGYTRYTPNTGTTALRKAICKKLQDDNGLSYSPDEIVVSNGAKQSIWQAVLATVSPGDEVIIPAPYWVSYTEMVRLAGATPVVVPTTPEEGFLMSPEKLAAALTPRSRLLILCTPSNPTGAVYPKEHLEALARVVGAHPRLLVLSDEIYEYITYAPAKHVSFGALPSMWDRTLTVNGFSKAYAMTGWRLGYLAAPRHYAKAAAIIQSQSTSGASSISQQAALAALALGPGGGEPVQEMVRAFQERRDYVCARLRSIPGVNLAEPSGAFYVLPEMSAFFGPGAEAEGFGPVPDSDTFCRYLIEKANVAVVPGDAFGADSCIRISYAASLETLGKALDRIANSLDPKVYKRRTGST</sequence>
<dbReference type="Proteomes" id="UP000722791">
    <property type="component" value="Unassembled WGS sequence"/>
</dbReference>
<dbReference type="EMBL" id="BNCQ01000002">
    <property type="protein sequence ID" value="GIL95198.1"/>
    <property type="molecule type" value="Genomic_DNA"/>
</dbReference>
<proteinExistence type="inferred from homology"/>
<comment type="similarity">
    <text evidence="2">Belongs to the class-I pyridoxal-phosphate-dependent aminotransferase family.</text>
</comment>
<name>A0A8J4CKL7_9CHLO</name>
<dbReference type="Pfam" id="PF00155">
    <property type="entry name" value="Aminotran_1_2"/>
    <property type="match status" value="1"/>
</dbReference>
<comment type="caution">
    <text evidence="7">The sequence shown here is derived from an EMBL/GenBank/DDBJ whole genome shotgun (WGS) entry which is preliminary data.</text>
</comment>
<dbReference type="InterPro" id="IPR015422">
    <property type="entry name" value="PyrdxlP-dep_Trfase_small"/>
</dbReference>
<comment type="cofactor">
    <cofactor evidence="1">
        <name>pyridoxal 5'-phosphate</name>
        <dbReference type="ChEBI" id="CHEBI:597326"/>
    </cofactor>
</comment>
<dbReference type="Gene3D" id="3.40.640.10">
    <property type="entry name" value="Type I PLP-dependent aspartate aminotransferase-like (Major domain)"/>
    <property type="match status" value="1"/>
</dbReference>
<dbReference type="Proteomes" id="UP000747110">
    <property type="component" value="Unassembled WGS sequence"/>
</dbReference>
<dbReference type="InterPro" id="IPR004838">
    <property type="entry name" value="NHTrfase_class1_PyrdxlP-BS"/>
</dbReference>
<evidence type="ECO:0000313" key="8">
    <source>
        <dbReference type="EMBL" id="GIL95198.1"/>
    </source>
</evidence>
<dbReference type="FunFam" id="3.40.640.10:FF:000033">
    <property type="entry name" value="Aspartate aminotransferase"/>
    <property type="match status" value="1"/>
</dbReference>
<gene>
    <name evidence="7" type="ORF">Vretifemale_10647</name>
    <name evidence="8" type="ORF">Vretimale_1281</name>
</gene>
<dbReference type="AlphaFoldDB" id="A0A8J4CKL7"/>
<dbReference type="GO" id="GO:0033853">
    <property type="term" value="F:aspartate-prephenate aminotransferase activity"/>
    <property type="evidence" value="ECO:0007669"/>
    <property type="project" value="UniProtKB-ARBA"/>
</dbReference>
<dbReference type="CDD" id="cd00609">
    <property type="entry name" value="AAT_like"/>
    <property type="match status" value="1"/>
</dbReference>
<keyword evidence="9" id="KW-1185">Reference proteome</keyword>
<dbReference type="SUPFAM" id="SSF53383">
    <property type="entry name" value="PLP-dependent transferases"/>
    <property type="match status" value="1"/>
</dbReference>
<evidence type="ECO:0000256" key="4">
    <source>
        <dbReference type="ARBA" id="ARBA00022679"/>
    </source>
</evidence>
<feature type="domain" description="Aminotransferase class I/classII large" evidence="6">
    <location>
        <begin position="101"/>
        <end position="465"/>
    </location>
</feature>
<keyword evidence="5" id="KW-0663">Pyridoxal phosphate</keyword>
<dbReference type="InterPro" id="IPR050596">
    <property type="entry name" value="AspAT/PAT-like"/>
</dbReference>
<evidence type="ECO:0000313" key="9">
    <source>
        <dbReference type="Proteomes" id="UP000747110"/>
    </source>
</evidence>
<dbReference type="EMBL" id="BNCP01000022">
    <property type="protein sequence ID" value="GIL81627.1"/>
    <property type="molecule type" value="Genomic_DNA"/>
</dbReference>
<keyword evidence="3" id="KW-0032">Aminotransferase</keyword>
<organism evidence="7 9">
    <name type="scientific">Volvox reticuliferus</name>
    <dbReference type="NCBI Taxonomy" id="1737510"/>
    <lineage>
        <taxon>Eukaryota</taxon>
        <taxon>Viridiplantae</taxon>
        <taxon>Chlorophyta</taxon>
        <taxon>core chlorophytes</taxon>
        <taxon>Chlorophyceae</taxon>
        <taxon>CS clade</taxon>
        <taxon>Chlamydomonadales</taxon>
        <taxon>Volvocaceae</taxon>
        <taxon>Volvox</taxon>
    </lineage>
</organism>
<dbReference type="Gene3D" id="3.90.1150.10">
    <property type="entry name" value="Aspartate Aminotransferase, domain 1"/>
    <property type="match status" value="1"/>
</dbReference>
<evidence type="ECO:0000256" key="1">
    <source>
        <dbReference type="ARBA" id="ARBA00001933"/>
    </source>
</evidence>
<dbReference type="GO" id="GO:0009095">
    <property type="term" value="P:aromatic amino acid family biosynthetic process, prephenate pathway"/>
    <property type="evidence" value="ECO:0007669"/>
    <property type="project" value="UniProtKB-ARBA"/>
</dbReference>
<dbReference type="InterPro" id="IPR015421">
    <property type="entry name" value="PyrdxlP-dep_Trfase_major"/>
</dbReference>
<keyword evidence="4" id="KW-0808">Transferase</keyword>